<proteinExistence type="predicted"/>
<evidence type="ECO:0000313" key="1">
    <source>
        <dbReference type="EMBL" id="TFK95312.1"/>
    </source>
</evidence>
<gene>
    <name evidence="1" type="ORF">BDV98DRAFT_598725</name>
</gene>
<reference evidence="1 2" key="1">
    <citation type="journal article" date="2019" name="Nat. Ecol. Evol.">
        <title>Megaphylogeny resolves global patterns of mushroom evolution.</title>
        <authorList>
            <person name="Varga T."/>
            <person name="Krizsan K."/>
            <person name="Foldi C."/>
            <person name="Dima B."/>
            <person name="Sanchez-Garcia M."/>
            <person name="Sanchez-Ramirez S."/>
            <person name="Szollosi G.J."/>
            <person name="Szarkandi J.G."/>
            <person name="Papp V."/>
            <person name="Albert L."/>
            <person name="Andreopoulos W."/>
            <person name="Angelini C."/>
            <person name="Antonin V."/>
            <person name="Barry K.W."/>
            <person name="Bougher N.L."/>
            <person name="Buchanan P."/>
            <person name="Buyck B."/>
            <person name="Bense V."/>
            <person name="Catcheside P."/>
            <person name="Chovatia M."/>
            <person name="Cooper J."/>
            <person name="Damon W."/>
            <person name="Desjardin D."/>
            <person name="Finy P."/>
            <person name="Geml J."/>
            <person name="Haridas S."/>
            <person name="Hughes K."/>
            <person name="Justo A."/>
            <person name="Karasinski D."/>
            <person name="Kautmanova I."/>
            <person name="Kiss B."/>
            <person name="Kocsube S."/>
            <person name="Kotiranta H."/>
            <person name="LaButti K.M."/>
            <person name="Lechner B.E."/>
            <person name="Liimatainen K."/>
            <person name="Lipzen A."/>
            <person name="Lukacs Z."/>
            <person name="Mihaltcheva S."/>
            <person name="Morgado L.N."/>
            <person name="Niskanen T."/>
            <person name="Noordeloos M.E."/>
            <person name="Ohm R.A."/>
            <person name="Ortiz-Santana B."/>
            <person name="Ovrebo C."/>
            <person name="Racz N."/>
            <person name="Riley R."/>
            <person name="Savchenko A."/>
            <person name="Shiryaev A."/>
            <person name="Soop K."/>
            <person name="Spirin V."/>
            <person name="Szebenyi C."/>
            <person name="Tomsovsky M."/>
            <person name="Tulloss R.E."/>
            <person name="Uehling J."/>
            <person name="Grigoriev I.V."/>
            <person name="Vagvolgyi C."/>
            <person name="Papp T."/>
            <person name="Martin F.M."/>
            <person name="Miettinen O."/>
            <person name="Hibbett D.S."/>
            <person name="Nagy L.G."/>
        </authorList>
    </citation>
    <scope>NUCLEOTIDE SEQUENCE [LARGE SCALE GENOMIC DNA]</scope>
    <source>
        <strain evidence="1 2">CBS 309.79</strain>
    </source>
</reference>
<dbReference type="Gene3D" id="3.80.10.10">
    <property type="entry name" value="Ribonuclease Inhibitor"/>
    <property type="match status" value="1"/>
</dbReference>
<dbReference type="AlphaFoldDB" id="A0A5C3Q046"/>
<dbReference type="EMBL" id="ML178893">
    <property type="protein sequence ID" value="TFK95312.1"/>
    <property type="molecule type" value="Genomic_DNA"/>
</dbReference>
<dbReference type="Proteomes" id="UP000305067">
    <property type="component" value="Unassembled WGS sequence"/>
</dbReference>
<dbReference type="InterPro" id="IPR032675">
    <property type="entry name" value="LRR_dom_sf"/>
</dbReference>
<dbReference type="SUPFAM" id="SSF52047">
    <property type="entry name" value="RNI-like"/>
    <property type="match status" value="1"/>
</dbReference>
<name>A0A5C3Q046_9AGAR</name>
<keyword evidence="2" id="KW-1185">Reference proteome</keyword>
<evidence type="ECO:0008006" key="3">
    <source>
        <dbReference type="Google" id="ProtNLM"/>
    </source>
</evidence>
<organism evidence="1 2">
    <name type="scientific">Pterulicium gracile</name>
    <dbReference type="NCBI Taxonomy" id="1884261"/>
    <lineage>
        <taxon>Eukaryota</taxon>
        <taxon>Fungi</taxon>
        <taxon>Dikarya</taxon>
        <taxon>Basidiomycota</taxon>
        <taxon>Agaricomycotina</taxon>
        <taxon>Agaricomycetes</taxon>
        <taxon>Agaricomycetidae</taxon>
        <taxon>Agaricales</taxon>
        <taxon>Pleurotineae</taxon>
        <taxon>Pterulaceae</taxon>
        <taxon>Pterulicium</taxon>
    </lineage>
</organism>
<sequence length="167" mass="18648">MSPSPKQASEASVHTSSSDFPWSQFRTLTLSSVIEADDQPIQDILRQCTSLKDLVLESSVSDEDMVHQRALVLLPRFTSLVFGTSVSKLDYKRSPWIETPGLLASLRVPALESFSNPRLERHALGRILPPEGFEHIMSILESLPLLQKLDLHFCEETSGDLAPTEFD</sequence>
<accession>A0A5C3Q046</accession>
<evidence type="ECO:0000313" key="2">
    <source>
        <dbReference type="Proteomes" id="UP000305067"/>
    </source>
</evidence>
<protein>
    <recommendedName>
        <fullName evidence="3">F-box domain-containing protein</fullName>
    </recommendedName>
</protein>